<protein>
    <submittedName>
        <fullName evidence="5">Hydroxysteroid (17-beta) dehydrogenase 2</fullName>
    </submittedName>
</protein>
<evidence type="ECO:0000256" key="2">
    <source>
        <dbReference type="ARBA" id="ARBA00023002"/>
    </source>
</evidence>
<dbReference type="STRING" id="8187.ENSLCAP00010055901"/>
<dbReference type="Gene3D" id="3.40.50.720">
    <property type="entry name" value="NAD(P)-binding Rossmann-like Domain"/>
    <property type="match status" value="1"/>
</dbReference>
<sequence length="214" mass="22972">METCSCFSVVAAALCVLTVLWKLRQASVPLSGCDSGFGHVLAQRLSQVGVQVFAGVLDVNGAGAQRLRERGSENLQVLQLDVTDSSQVETVHSYICSQVGRTGLWGLVNNAGILLCPANAELHPLSACRRCLEVNFLAAVNMCQVFLPLLRQSRGRIVNMSSEVPLPGFAAYGASKAALSVFSQVMRLELAEWGVSVALIQPAGFRTSRSEFRC</sequence>
<dbReference type="PRINTS" id="PR00080">
    <property type="entry name" value="SDRFAMILY"/>
</dbReference>
<dbReference type="InterPro" id="IPR036291">
    <property type="entry name" value="NAD(P)-bd_dom_sf"/>
</dbReference>
<keyword evidence="4" id="KW-0732">Signal</keyword>
<dbReference type="GeneTree" id="ENSGT00940000160204"/>
<dbReference type="PRINTS" id="PR00081">
    <property type="entry name" value="GDHRDH"/>
</dbReference>
<evidence type="ECO:0000313" key="5">
    <source>
        <dbReference type="Ensembl" id="ENSLCAP00010055901.1"/>
    </source>
</evidence>
<evidence type="ECO:0000256" key="1">
    <source>
        <dbReference type="ARBA" id="ARBA00006484"/>
    </source>
</evidence>
<reference evidence="6" key="1">
    <citation type="submission" date="2015-09" db="EMBL/GenBank/DDBJ databases">
        <authorList>
            <person name="Sai Rama Sridatta P."/>
        </authorList>
    </citation>
    <scope>NUCLEOTIDE SEQUENCE [LARGE SCALE GENOMIC DNA]</scope>
</reference>
<dbReference type="Ensembl" id="ENSLCAT00010057398.1">
    <property type="protein sequence ID" value="ENSLCAP00010055901.1"/>
    <property type="gene ID" value="ENSLCAG00010026066.1"/>
</dbReference>
<dbReference type="PANTHER" id="PTHR43313">
    <property type="entry name" value="SHORT-CHAIN DEHYDROGENASE/REDUCTASE FAMILY 9C"/>
    <property type="match status" value="1"/>
</dbReference>
<reference evidence="5" key="2">
    <citation type="submission" date="2025-08" db="UniProtKB">
        <authorList>
            <consortium name="Ensembl"/>
        </authorList>
    </citation>
    <scope>IDENTIFICATION</scope>
</reference>
<dbReference type="InterPro" id="IPR020904">
    <property type="entry name" value="Sc_DH/Rdtase_CS"/>
</dbReference>
<dbReference type="PANTHER" id="PTHR43313:SF3">
    <property type="entry name" value="17-BETA-HYDROXYSTEROID DEHYDROGENASE TYPE 2"/>
    <property type="match status" value="1"/>
</dbReference>
<name>A0A4W6FXE3_LATCA</name>
<dbReference type="Pfam" id="PF00106">
    <property type="entry name" value="adh_short"/>
    <property type="match status" value="1"/>
</dbReference>
<dbReference type="AlphaFoldDB" id="A0A4W6FXE3"/>
<reference evidence="5" key="3">
    <citation type="submission" date="2025-09" db="UniProtKB">
        <authorList>
            <consortium name="Ensembl"/>
        </authorList>
    </citation>
    <scope>IDENTIFICATION</scope>
</reference>
<dbReference type="SUPFAM" id="SSF51735">
    <property type="entry name" value="NAD(P)-binding Rossmann-fold domains"/>
    <property type="match status" value="1"/>
</dbReference>
<proteinExistence type="inferred from homology"/>
<dbReference type="InterPro" id="IPR002347">
    <property type="entry name" value="SDR_fam"/>
</dbReference>
<dbReference type="GO" id="GO:0008202">
    <property type="term" value="P:steroid metabolic process"/>
    <property type="evidence" value="ECO:0007669"/>
    <property type="project" value="TreeGrafter"/>
</dbReference>
<evidence type="ECO:0000256" key="4">
    <source>
        <dbReference type="SAM" id="SignalP"/>
    </source>
</evidence>
<evidence type="ECO:0000313" key="6">
    <source>
        <dbReference type="Proteomes" id="UP000314980"/>
    </source>
</evidence>
<keyword evidence="6" id="KW-1185">Reference proteome</keyword>
<organism evidence="5 6">
    <name type="scientific">Lates calcarifer</name>
    <name type="common">Barramundi</name>
    <name type="synonym">Holocentrus calcarifer</name>
    <dbReference type="NCBI Taxonomy" id="8187"/>
    <lineage>
        <taxon>Eukaryota</taxon>
        <taxon>Metazoa</taxon>
        <taxon>Chordata</taxon>
        <taxon>Craniata</taxon>
        <taxon>Vertebrata</taxon>
        <taxon>Euteleostomi</taxon>
        <taxon>Actinopterygii</taxon>
        <taxon>Neopterygii</taxon>
        <taxon>Teleostei</taxon>
        <taxon>Neoteleostei</taxon>
        <taxon>Acanthomorphata</taxon>
        <taxon>Carangaria</taxon>
        <taxon>Carangaria incertae sedis</taxon>
        <taxon>Centropomidae</taxon>
        <taxon>Lates</taxon>
    </lineage>
</organism>
<dbReference type="PROSITE" id="PS00061">
    <property type="entry name" value="ADH_SHORT"/>
    <property type="match status" value="1"/>
</dbReference>
<dbReference type="Proteomes" id="UP000314980">
    <property type="component" value="Unassembled WGS sequence"/>
</dbReference>
<accession>A0A4W6FXE3</accession>
<keyword evidence="2" id="KW-0560">Oxidoreductase</keyword>
<feature type="signal peptide" evidence="4">
    <location>
        <begin position="1"/>
        <end position="26"/>
    </location>
</feature>
<feature type="chain" id="PRO_5021343938" evidence="4">
    <location>
        <begin position="27"/>
        <end position="214"/>
    </location>
</feature>
<comment type="similarity">
    <text evidence="1 3">Belongs to the short-chain dehydrogenases/reductases (SDR) family.</text>
</comment>
<dbReference type="InParanoid" id="A0A4W6FXE3"/>
<evidence type="ECO:0000256" key="3">
    <source>
        <dbReference type="RuleBase" id="RU000363"/>
    </source>
</evidence>
<dbReference type="GO" id="GO:0016491">
    <property type="term" value="F:oxidoreductase activity"/>
    <property type="evidence" value="ECO:0007669"/>
    <property type="project" value="UniProtKB-KW"/>
</dbReference>